<dbReference type="EMBL" id="KV784365">
    <property type="protein sequence ID" value="OEU12225.1"/>
    <property type="molecule type" value="Genomic_DNA"/>
</dbReference>
<dbReference type="Proteomes" id="UP000095751">
    <property type="component" value="Unassembled WGS sequence"/>
</dbReference>
<feature type="transmembrane region" description="Helical" evidence="1">
    <location>
        <begin position="258"/>
        <end position="278"/>
    </location>
</feature>
<evidence type="ECO:0000313" key="3">
    <source>
        <dbReference type="Proteomes" id="UP000095751"/>
    </source>
</evidence>
<accession>A0A1E7F2K0</accession>
<dbReference type="KEGG" id="fcy:FRACYDRAFT_244484"/>
<protein>
    <submittedName>
        <fullName evidence="2">Uncharacterized protein</fullName>
    </submittedName>
</protein>
<keyword evidence="1" id="KW-1133">Transmembrane helix</keyword>
<dbReference type="InParanoid" id="A0A1E7F2K0"/>
<name>A0A1E7F2K0_9STRA</name>
<feature type="transmembrane region" description="Helical" evidence="1">
    <location>
        <begin position="145"/>
        <end position="167"/>
    </location>
</feature>
<feature type="transmembrane region" description="Helical" evidence="1">
    <location>
        <begin position="227"/>
        <end position="246"/>
    </location>
</feature>
<sequence length="332" mass="36638">MVWPNDSFAASGFSWNCLRYRMEPGTLYSIIADTKNIPDGYPASLTQTGRVICKDIHGHFLIDVLAVIWVSLLVFFHFLLALGITSLGAVWISNSKWVDDDTNKKLAYSPNLMLTAMPILSVGAFAEVAGHLFDNWLYIGLIPTVYQAFFYGGLALGQSMLALGLWGEGRGPGLWMYILPTLSVLSFVSIVYGGHSCTVKAQLAGDDNSTIYQLTESDIAYGNCEKVSWFVLSFVTLGVSTLFLFLKAKCPNKQIRNKYLCVGLSCLAFGIGVSTLITKTGHQFYHLPTVLGFTGLFYTELLFVKKIPELNKRSKITTTAGETTACRKIKKK</sequence>
<proteinExistence type="predicted"/>
<evidence type="ECO:0000313" key="2">
    <source>
        <dbReference type="EMBL" id="OEU12225.1"/>
    </source>
</evidence>
<keyword evidence="3" id="KW-1185">Reference proteome</keyword>
<feature type="transmembrane region" description="Helical" evidence="1">
    <location>
        <begin position="284"/>
        <end position="304"/>
    </location>
</feature>
<evidence type="ECO:0000256" key="1">
    <source>
        <dbReference type="SAM" id="Phobius"/>
    </source>
</evidence>
<keyword evidence="1" id="KW-0472">Membrane</keyword>
<reference evidence="2 3" key="1">
    <citation type="submission" date="2016-09" db="EMBL/GenBank/DDBJ databases">
        <title>Extensive genetic diversity and differential bi-allelic expression allows diatom success in the polar Southern Ocean.</title>
        <authorList>
            <consortium name="DOE Joint Genome Institute"/>
            <person name="Mock T."/>
            <person name="Otillar R.P."/>
            <person name="Strauss J."/>
            <person name="Dupont C."/>
            <person name="Frickenhaus S."/>
            <person name="Maumus F."/>
            <person name="Mcmullan M."/>
            <person name="Sanges R."/>
            <person name="Schmutz J."/>
            <person name="Toseland A."/>
            <person name="Valas R."/>
            <person name="Veluchamy A."/>
            <person name="Ward B.J."/>
            <person name="Allen A."/>
            <person name="Barry K."/>
            <person name="Falciatore A."/>
            <person name="Ferrante M."/>
            <person name="Fortunato A.E."/>
            <person name="Gloeckner G."/>
            <person name="Gruber A."/>
            <person name="Hipkin R."/>
            <person name="Janech M."/>
            <person name="Kroth P."/>
            <person name="Leese F."/>
            <person name="Lindquist E."/>
            <person name="Lyon B.R."/>
            <person name="Martin J."/>
            <person name="Mayer C."/>
            <person name="Parker M."/>
            <person name="Quesneville H."/>
            <person name="Raymond J."/>
            <person name="Uhlig C."/>
            <person name="Valentin K.U."/>
            <person name="Worden A.Z."/>
            <person name="Armbrust E.V."/>
            <person name="Bowler C."/>
            <person name="Green B."/>
            <person name="Moulton V."/>
            <person name="Van Oosterhout C."/>
            <person name="Grigoriev I."/>
        </authorList>
    </citation>
    <scope>NUCLEOTIDE SEQUENCE [LARGE SCALE GENOMIC DNA]</scope>
    <source>
        <strain evidence="2 3">CCMP1102</strain>
    </source>
</reference>
<organism evidence="2 3">
    <name type="scientific">Fragilariopsis cylindrus CCMP1102</name>
    <dbReference type="NCBI Taxonomy" id="635003"/>
    <lineage>
        <taxon>Eukaryota</taxon>
        <taxon>Sar</taxon>
        <taxon>Stramenopiles</taxon>
        <taxon>Ochrophyta</taxon>
        <taxon>Bacillariophyta</taxon>
        <taxon>Bacillariophyceae</taxon>
        <taxon>Bacillariophycidae</taxon>
        <taxon>Bacillariales</taxon>
        <taxon>Bacillariaceae</taxon>
        <taxon>Fragilariopsis</taxon>
    </lineage>
</organism>
<dbReference type="AlphaFoldDB" id="A0A1E7F2K0"/>
<feature type="transmembrane region" description="Helical" evidence="1">
    <location>
        <begin position="174"/>
        <end position="193"/>
    </location>
</feature>
<keyword evidence="1" id="KW-0812">Transmembrane</keyword>
<gene>
    <name evidence="2" type="ORF">FRACYDRAFT_244484</name>
</gene>
<feature type="transmembrane region" description="Helical" evidence="1">
    <location>
        <begin position="112"/>
        <end position="133"/>
    </location>
</feature>
<feature type="transmembrane region" description="Helical" evidence="1">
    <location>
        <begin position="66"/>
        <end position="92"/>
    </location>
</feature>